<keyword evidence="4 10" id="KW-0812">Transmembrane</keyword>
<dbReference type="GO" id="GO:0042761">
    <property type="term" value="P:very long-chain fatty acid biosynthetic process"/>
    <property type="evidence" value="ECO:0007669"/>
    <property type="project" value="TreeGrafter"/>
</dbReference>
<dbReference type="Pfam" id="PF01151">
    <property type="entry name" value="ELO"/>
    <property type="match status" value="1"/>
</dbReference>
<sequence>MLSQLTEWYENLCNSGEPMVKDWALVRNPIPIAIISFTYLSFIIFGKAFMKNRAPYKLQTFMVIYNCIIVLLSAHIAIGSMRALFSIPNVISELHRTPQNLHEGPGYQAIQICNKYRWYGFIIYIFFRKLPNSLILLYLYFEKNLIKFRCFMFITTSRFSY</sequence>
<dbReference type="GO" id="GO:0034625">
    <property type="term" value="P:fatty acid elongation, monounsaturated fatty acid"/>
    <property type="evidence" value="ECO:0007669"/>
    <property type="project" value="TreeGrafter"/>
</dbReference>
<reference evidence="11" key="1">
    <citation type="submission" date="2018-11" db="EMBL/GenBank/DDBJ databases">
        <title>Myxobolus squamalis genome and transcriptome.</title>
        <authorList>
            <person name="Yahalomi D."/>
            <person name="Atkinson S.D."/>
            <person name="Neuhof M."/>
            <person name="Chang E.S."/>
            <person name="Philippe H."/>
            <person name="Cartwright P."/>
            <person name="Bartholomew J.L."/>
            <person name="Huchon D."/>
        </authorList>
    </citation>
    <scope>NUCLEOTIDE SEQUENCE</scope>
    <source>
        <strain evidence="11">71B08</strain>
        <tissue evidence="11">Whole</tissue>
    </source>
</reference>
<organism evidence="11">
    <name type="scientific">Myxobolus squamalis</name>
    <name type="common">Myxosporean</name>
    <dbReference type="NCBI Taxonomy" id="59785"/>
    <lineage>
        <taxon>Eukaryota</taxon>
        <taxon>Metazoa</taxon>
        <taxon>Cnidaria</taxon>
        <taxon>Myxozoa</taxon>
        <taxon>Myxosporea</taxon>
        <taxon>Bivalvulida</taxon>
        <taxon>Platysporina</taxon>
        <taxon>Myxobolidae</taxon>
        <taxon>Myxobolus</taxon>
    </lineage>
</organism>
<feature type="transmembrane region" description="Helical" evidence="10">
    <location>
        <begin position="62"/>
        <end position="85"/>
    </location>
</feature>
<keyword evidence="5 10" id="KW-0276">Fatty acid metabolism</keyword>
<evidence type="ECO:0000256" key="9">
    <source>
        <dbReference type="ARBA" id="ARBA00023160"/>
    </source>
</evidence>
<evidence type="ECO:0000256" key="5">
    <source>
        <dbReference type="ARBA" id="ARBA00022832"/>
    </source>
</evidence>
<dbReference type="GO" id="GO:0005789">
    <property type="term" value="C:endoplasmic reticulum membrane"/>
    <property type="evidence" value="ECO:0007669"/>
    <property type="project" value="TreeGrafter"/>
</dbReference>
<dbReference type="EMBL" id="GHBR01001557">
    <property type="protein sequence ID" value="NDJ96748.1"/>
    <property type="molecule type" value="Transcribed_RNA"/>
</dbReference>
<feature type="transmembrane region" description="Helical" evidence="10">
    <location>
        <begin position="121"/>
        <end position="141"/>
    </location>
</feature>
<keyword evidence="9 10" id="KW-0275">Fatty acid biosynthesis</keyword>
<evidence type="ECO:0000256" key="1">
    <source>
        <dbReference type="ARBA" id="ARBA00004141"/>
    </source>
</evidence>
<dbReference type="GO" id="GO:0030148">
    <property type="term" value="P:sphingolipid biosynthetic process"/>
    <property type="evidence" value="ECO:0007669"/>
    <property type="project" value="TreeGrafter"/>
</dbReference>
<dbReference type="AlphaFoldDB" id="A0A6B2FYT7"/>
<evidence type="ECO:0000313" key="11">
    <source>
        <dbReference type="EMBL" id="NDJ96748.1"/>
    </source>
</evidence>
<dbReference type="PANTHER" id="PTHR11157:SF126">
    <property type="entry name" value="ELONGATION OF VERY LONG CHAIN FATTY ACIDS PROTEIN"/>
    <property type="match status" value="1"/>
</dbReference>
<keyword evidence="3 10" id="KW-0808">Transferase</keyword>
<evidence type="ECO:0000256" key="10">
    <source>
        <dbReference type="RuleBase" id="RU361115"/>
    </source>
</evidence>
<dbReference type="EC" id="2.3.1.199" evidence="10"/>
<keyword evidence="6 10" id="KW-1133">Transmembrane helix</keyword>
<dbReference type="InterPro" id="IPR002076">
    <property type="entry name" value="ELO_fam"/>
</dbReference>
<comment type="catalytic activity">
    <reaction evidence="10">
        <text>a very-long-chain acyl-CoA + malonyl-CoA + H(+) = a very-long-chain 3-oxoacyl-CoA + CO2 + CoA</text>
        <dbReference type="Rhea" id="RHEA:32727"/>
        <dbReference type="ChEBI" id="CHEBI:15378"/>
        <dbReference type="ChEBI" id="CHEBI:16526"/>
        <dbReference type="ChEBI" id="CHEBI:57287"/>
        <dbReference type="ChEBI" id="CHEBI:57384"/>
        <dbReference type="ChEBI" id="CHEBI:90725"/>
        <dbReference type="ChEBI" id="CHEBI:90736"/>
        <dbReference type="EC" id="2.3.1.199"/>
    </reaction>
</comment>
<comment type="subcellular location">
    <subcellularLocation>
        <location evidence="1">Membrane</location>
        <topology evidence="1">Multi-pass membrane protein</topology>
    </subcellularLocation>
</comment>
<comment type="similarity">
    <text evidence="10">Belongs to the ELO family.</text>
</comment>
<evidence type="ECO:0000256" key="4">
    <source>
        <dbReference type="ARBA" id="ARBA00022692"/>
    </source>
</evidence>
<evidence type="ECO:0000256" key="7">
    <source>
        <dbReference type="ARBA" id="ARBA00023098"/>
    </source>
</evidence>
<dbReference type="GO" id="GO:0034626">
    <property type="term" value="P:fatty acid elongation, polyunsaturated fatty acid"/>
    <property type="evidence" value="ECO:0007669"/>
    <property type="project" value="TreeGrafter"/>
</dbReference>
<dbReference type="GO" id="GO:0009922">
    <property type="term" value="F:fatty acid elongase activity"/>
    <property type="evidence" value="ECO:0007669"/>
    <property type="project" value="UniProtKB-EC"/>
</dbReference>
<evidence type="ECO:0000256" key="3">
    <source>
        <dbReference type="ARBA" id="ARBA00022679"/>
    </source>
</evidence>
<dbReference type="GO" id="GO:0019367">
    <property type="term" value="P:fatty acid elongation, saturated fatty acid"/>
    <property type="evidence" value="ECO:0007669"/>
    <property type="project" value="TreeGrafter"/>
</dbReference>
<dbReference type="PANTHER" id="PTHR11157">
    <property type="entry name" value="FATTY ACID ACYL TRANSFERASE-RELATED"/>
    <property type="match status" value="1"/>
</dbReference>
<name>A0A6B2FYT7_MYXSQ</name>
<proteinExistence type="inferred from homology"/>
<comment type="caution">
    <text evidence="10">Lacks conserved residue(s) required for the propagation of feature annotation.</text>
</comment>
<feature type="transmembrane region" description="Helical" evidence="10">
    <location>
        <begin position="30"/>
        <end position="50"/>
    </location>
</feature>
<evidence type="ECO:0000256" key="6">
    <source>
        <dbReference type="ARBA" id="ARBA00022989"/>
    </source>
</evidence>
<protein>
    <recommendedName>
        <fullName evidence="10">Elongation of very long chain fatty acids protein</fullName>
        <ecNumber evidence="10">2.3.1.199</ecNumber>
    </recommendedName>
    <alternativeName>
        <fullName evidence="10">Very-long-chain 3-oxoacyl-CoA synthase</fullName>
    </alternativeName>
</protein>
<evidence type="ECO:0000256" key="2">
    <source>
        <dbReference type="ARBA" id="ARBA00022516"/>
    </source>
</evidence>
<keyword evidence="8 10" id="KW-0472">Membrane</keyword>
<keyword evidence="2 10" id="KW-0444">Lipid biosynthesis</keyword>
<accession>A0A6B2FYT7</accession>
<evidence type="ECO:0000256" key="8">
    <source>
        <dbReference type="ARBA" id="ARBA00023136"/>
    </source>
</evidence>
<keyword evidence="7 10" id="KW-0443">Lipid metabolism</keyword>